<organism evidence="1 2">
    <name type="scientific">Nezara viridula</name>
    <name type="common">Southern green stink bug</name>
    <name type="synonym">Cimex viridulus</name>
    <dbReference type="NCBI Taxonomy" id="85310"/>
    <lineage>
        <taxon>Eukaryota</taxon>
        <taxon>Metazoa</taxon>
        <taxon>Ecdysozoa</taxon>
        <taxon>Arthropoda</taxon>
        <taxon>Hexapoda</taxon>
        <taxon>Insecta</taxon>
        <taxon>Pterygota</taxon>
        <taxon>Neoptera</taxon>
        <taxon>Paraneoptera</taxon>
        <taxon>Hemiptera</taxon>
        <taxon>Heteroptera</taxon>
        <taxon>Panheteroptera</taxon>
        <taxon>Pentatomomorpha</taxon>
        <taxon>Pentatomoidea</taxon>
        <taxon>Pentatomidae</taxon>
        <taxon>Pentatominae</taxon>
        <taxon>Nezara</taxon>
    </lineage>
</organism>
<protein>
    <submittedName>
        <fullName evidence="1">Uncharacterized protein</fullName>
    </submittedName>
</protein>
<gene>
    <name evidence="1" type="ORF">NEZAVI_LOCUS7291</name>
</gene>
<accession>A0A9P0H8F0</accession>
<dbReference type="AlphaFoldDB" id="A0A9P0H8F0"/>
<keyword evidence="2" id="KW-1185">Reference proteome</keyword>
<sequence>MEVITYKGQTSGGRRGEFQSVSQRRIGPNQVGLELSTTGDCHFILLIEEELARAAGLPTKLMLAFNQAASSALTYLRSTLVLSRLLREAPHVQKLCGGPRSLQLLAAPELGAIKVLEADKDWISLHPRS</sequence>
<proteinExistence type="predicted"/>
<evidence type="ECO:0000313" key="1">
    <source>
        <dbReference type="EMBL" id="CAH1397470.1"/>
    </source>
</evidence>
<name>A0A9P0H8F0_NEZVI</name>
<dbReference type="Proteomes" id="UP001152798">
    <property type="component" value="Chromosome 3"/>
</dbReference>
<reference evidence="1" key="1">
    <citation type="submission" date="2022-01" db="EMBL/GenBank/DDBJ databases">
        <authorList>
            <person name="King R."/>
        </authorList>
    </citation>
    <scope>NUCLEOTIDE SEQUENCE</scope>
</reference>
<evidence type="ECO:0000313" key="2">
    <source>
        <dbReference type="Proteomes" id="UP001152798"/>
    </source>
</evidence>
<dbReference type="EMBL" id="OV725079">
    <property type="protein sequence ID" value="CAH1397470.1"/>
    <property type="molecule type" value="Genomic_DNA"/>
</dbReference>